<evidence type="ECO:0000313" key="6">
    <source>
        <dbReference type="WBParaSite" id="MCU_006301-RA"/>
    </source>
</evidence>
<feature type="region of interest" description="Disordered" evidence="2">
    <location>
        <begin position="472"/>
        <end position="552"/>
    </location>
</feature>
<dbReference type="Pfam" id="PF02752">
    <property type="entry name" value="Arrestin_C"/>
    <property type="match status" value="1"/>
</dbReference>
<dbReference type="InterPro" id="IPR000698">
    <property type="entry name" value="Arrestin"/>
</dbReference>
<keyword evidence="5" id="KW-1185">Reference proteome</keyword>
<dbReference type="PANTHER" id="PTHR11792:SF17">
    <property type="entry name" value="KURTZ ARRESTIN"/>
    <property type="match status" value="1"/>
</dbReference>
<organism evidence="4 5">
    <name type="scientific">Mesocestoides corti</name>
    <name type="common">Flatworm</name>
    <dbReference type="NCBI Taxonomy" id="53468"/>
    <lineage>
        <taxon>Eukaryota</taxon>
        <taxon>Metazoa</taxon>
        <taxon>Spiralia</taxon>
        <taxon>Lophotrochozoa</taxon>
        <taxon>Platyhelminthes</taxon>
        <taxon>Cestoda</taxon>
        <taxon>Eucestoda</taxon>
        <taxon>Cyclophyllidea</taxon>
        <taxon>Mesocestoididae</taxon>
        <taxon>Mesocestoides</taxon>
    </lineage>
</organism>
<sequence>MPSPGSSPKGSKGKSKSKSKGSAKGKSKSGLSPEELEKLCFGRRRYDNLEAVFIKKSTNIVLFCDKIHIYEVWHRLPVLFTEEAEPGSGGEKSGSKKGSKKSPKGSKDSPKGSKGSPKGSKGSKGSKGGKGSKKSKGSKGSKGSKQKGAPAEKTYDEPIFVDDRPELGEYDRANLVGAVAFPKILCKNGYKIFVEITADFAYYDYGKVPPFPETVVCKRRCYRDHCYIYPYNFDQMAPYSTFAQEMLLKVKHEYPRGWQLVPFVFDLTRKPDSFAFSRPYYAENPTGLHWNVRAFVGMTEYCIPPPENEVSMAFYKYTITPASRPLAIRPSITIEYNRWLCLEDQGSLVLSATLDKDIYYHGEEVNISVQISNDSMRHSVTAISVYIEQTYTFHSQIPHDNSIPLVETFAQSGQLGLPIGPKNKGWFNTFTLRPVYDPYKYNLALDGRMGRDKKMFLAESSVIMRRDLVLVDVPPPESDGDKKDGKKGKGSGKKSKSEGSKGSKSKDKKSPKSKEKSPKSKGGKGGKSKGSKGSKGSKQKGSKGEEAAEEEIPVDPECIMPNFREVNVFTTRQECRIVNISYQAVVRLTLGDEAGHPIVRVPFVLTRNSRYIDQLPERMPPVFAQWEMH</sequence>
<dbReference type="SUPFAM" id="SSF81296">
    <property type="entry name" value="E set domains"/>
    <property type="match status" value="1"/>
</dbReference>
<protein>
    <submittedName>
        <fullName evidence="6">Arrestin_C domain-containing protein</fullName>
    </submittedName>
</protein>
<feature type="compositionally biased region" description="Low complexity" evidence="2">
    <location>
        <begin position="1"/>
        <end position="10"/>
    </location>
</feature>
<dbReference type="InterPro" id="IPR014752">
    <property type="entry name" value="Arrestin-like_C"/>
</dbReference>
<feature type="compositionally biased region" description="Basic residues" evidence="2">
    <location>
        <begin position="485"/>
        <end position="494"/>
    </location>
</feature>
<evidence type="ECO:0000313" key="4">
    <source>
        <dbReference type="EMBL" id="VDD75460.1"/>
    </source>
</evidence>
<dbReference type="GO" id="GO:0005737">
    <property type="term" value="C:cytoplasm"/>
    <property type="evidence" value="ECO:0007669"/>
    <property type="project" value="TreeGrafter"/>
</dbReference>
<proteinExistence type="inferred from homology"/>
<dbReference type="EMBL" id="UXSR01000185">
    <property type="protein sequence ID" value="VDD75460.1"/>
    <property type="molecule type" value="Genomic_DNA"/>
</dbReference>
<dbReference type="Gene3D" id="2.60.40.640">
    <property type="match status" value="1"/>
</dbReference>
<dbReference type="Proteomes" id="UP000267029">
    <property type="component" value="Unassembled WGS sequence"/>
</dbReference>
<feature type="compositionally biased region" description="Basic residues" evidence="2">
    <location>
        <begin position="519"/>
        <end position="541"/>
    </location>
</feature>
<dbReference type="STRING" id="53468.A0A0R3U499"/>
<name>A0A0R3U499_MESCO</name>
<reference evidence="4 5" key="1">
    <citation type="submission" date="2018-10" db="EMBL/GenBank/DDBJ databases">
        <authorList>
            <consortium name="Pathogen Informatics"/>
        </authorList>
    </citation>
    <scope>NUCLEOTIDE SEQUENCE [LARGE SCALE GENOMIC DNA]</scope>
</reference>
<dbReference type="GO" id="GO:0007165">
    <property type="term" value="P:signal transduction"/>
    <property type="evidence" value="ECO:0007669"/>
    <property type="project" value="InterPro"/>
</dbReference>
<dbReference type="GO" id="GO:0002031">
    <property type="term" value="P:G protein-coupled receptor internalization"/>
    <property type="evidence" value="ECO:0007669"/>
    <property type="project" value="TreeGrafter"/>
</dbReference>
<feature type="domain" description="Arrestin C-terminal-like" evidence="3">
    <location>
        <begin position="344"/>
        <end position="611"/>
    </location>
</feature>
<dbReference type="WBParaSite" id="MCU_006301-RA">
    <property type="protein sequence ID" value="MCU_006301-RA"/>
    <property type="gene ID" value="MCU_006301"/>
</dbReference>
<dbReference type="GO" id="GO:0001664">
    <property type="term" value="F:G protein-coupled receptor binding"/>
    <property type="evidence" value="ECO:0007669"/>
    <property type="project" value="TreeGrafter"/>
</dbReference>
<evidence type="ECO:0000259" key="3">
    <source>
        <dbReference type="SMART" id="SM01017"/>
    </source>
</evidence>
<reference evidence="6" key="2">
    <citation type="submission" date="2019-11" db="UniProtKB">
        <authorList>
            <consortium name="WormBaseParasite"/>
        </authorList>
    </citation>
    <scope>IDENTIFICATION</scope>
</reference>
<evidence type="ECO:0000313" key="5">
    <source>
        <dbReference type="Proteomes" id="UP000267029"/>
    </source>
</evidence>
<dbReference type="OrthoDB" id="6242029at2759"/>
<feature type="compositionally biased region" description="Basic residues" evidence="2">
    <location>
        <begin position="11"/>
        <end position="27"/>
    </location>
</feature>
<feature type="region of interest" description="Disordered" evidence="2">
    <location>
        <begin position="84"/>
        <end position="155"/>
    </location>
</feature>
<feature type="compositionally biased region" description="Basic and acidic residues" evidence="2">
    <location>
        <begin position="495"/>
        <end position="518"/>
    </location>
</feature>
<feature type="compositionally biased region" description="Basic residues" evidence="2">
    <location>
        <begin position="130"/>
        <end position="145"/>
    </location>
</feature>
<feature type="compositionally biased region" description="Basic residues" evidence="2">
    <location>
        <begin position="95"/>
        <end position="104"/>
    </location>
</feature>
<evidence type="ECO:0000256" key="1">
    <source>
        <dbReference type="ARBA" id="ARBA00005298"/>
    </source>
</evidence>
<accession>A0A0R3U499</accession>
<comment type="similarity">
    <text evidence="1">Belongs to the arrestin family.</text>
</comment>
<dbReference type="AlphaFoldDB" id="A0A0R3U499"/>
<gene>
    <name evidence="4" type="ORF">MCOS_LOCUS1463</name>
</gene>
<dbReference type="InterPro" id="IPR011022">
    <property type="entry name" value="Arrestin_C-like"/>
</dbReference>
<feature type="region of interest" description="Disordered" evidence="2">
    <location>
        <begin position="1"/>
        <end position="36"/>
    </location>
</feature>
<dbReference type="InterPro" id="IPR014756">
    <property type="entry name" value="Ig_E-set"/>
</dbReference>
<dbReference type="SMART" id="SM01017">
    <property type="entry name" value="Arrestin_C"/>
    <property type="match status" value="1"/>
</dbReference>
<dbReference type="PANTHER" id="PTHR11792">
    <property type="entry name" value="ARRESTIN"/>
    <property type="match status" value="1"/>
</dbReference>
<evidence type="ECO:0000256" key="2">
    <source>
        <dbReference type="SAM" id="MobiDB-lite"/>
    </source>
</evidence>